<proteinExistence type="predicted"/>
<evidence type="ECO:0000313" key="2">
    <source>
        <dbReference type="EMBL" id="GIE10537.1"/>
    </source>
</evidence>
<organism evidence="2 3">
    <name type="scientific">Paractinoplanes ferrugineus</name>
    <dbReference type="NCBI Taxonomy" id="113564"/>
    <lineage>
        <taxon>Bacteria</taxon>
        <taxon>Bacillati</taxon>
        <taxon>Actinomycetota</taxon>
        <taxon>Actinomycetes</taxon>
        <taxon>Micromonosporales</taxon>
        <taxon>Micromonosporaceae</taxon>
        <taxon>Paractinoplanes</taxon>
    </lineage>
</organism>
<name>A0A919IZA3_9ACTN</name>
<comment type="caution">
    <text evidence="2">The sequence shown here is derived from an EMBL/GenBank/DDBJ whole genome shotgun (WGS) entry which is preliminary data.</text>
</comment>
<evidence type="ECO:0000259" key="1">
    <source>
        <dbReference type="SMART" id="SM00849"/>
    </source>
</evidence>
<gene>
    <name evidence="2" type="ORF">Afe05nite_23770</name>
</gene>
<accession>A0A919IZA3</accession>
<protein>
    <recommendedName>
        <fullName evidence="1">Metallo-beta-lactamase domain-containing protein</fullName>
    </recommendedName>
</protein>
<dbReference type="PANTHER" id="PTHR43546">
    <property type="entry name" value="UPF0173 METAL-DEPENDENT HYDROLASE MJ1163-RELATED"/>
    <property type="match status" value="1"/>
</dbReference>
<dbReference type="RefSeq" id="WP_203817077.1">
    <property type="nucleotide sequence ID" value="NZ_BAAABP010000071.1"/>
</dbReference>
<dbReference type="InterPro" id="IPR050114">
    <property type="entry name" value="UPF0173_UPF0282_UlaG_hydrolase"/>
</dbReference>
<dbReference type="InterPro" id="IPR001279">
    <property type="entry name" value="Metallo-B-lactamas"/>
</dbReference>
<dbReference type="SUPFAM" id="SSF56281">
    <property type="entry name" value="Metallo-hydrolase/oxidoreductase"/>
    <property type="match status" value="1"/>
</dbReference>
<reference evidence="2" key="1">
    <citation type="submission" date="2021-01" db="EMBL/GenBank/DDBJ databases">
        <title>Whole genome shotgun sequence of Actinoplanes ferrugineus NBRC 15555.</title>
        <authorList>
            <person name="Komaki H."/>
            <person name="Tamura T."/>
        </authorList>
    </citation>
    <scope>NUCLEOTIDE SEQUENCE</scope>
    <source>
        <strain evidence="2">NBRC 15555</strain>
    </source>
</reference>
<dbReference type="PANTHER" id="PTHR43546:SF7">
    <property type="entry name" value="METALLO-BETA-LACTAMASE DOMAIN-CONTAINING PROTEIN"/>
    <property type="match status" value="1"/>
</dbReference>
<feature type="domain" description="Metallo-beta-lactamase" evidence="1">
    <location>
        <begin position="9"/>
        <end position="222"/>
    </location>
</feature>
<dbReference type="Gene3D" id="3.60.15.10">
    <property type="entry name" value="Ribonuclease Z/Hydroxyacylglutathione hydrolase-like"/>
    <property type="match status" value="1"/>
</dbReference>
<evidence type="ECO:0000313" key="3">
    <source>
        <dbReference type="Proteomes" id="UP000598174"/>
    </source>
</evidence>
<dbReference type="SMART" id="SM00849">
    <property type="entry name" value="Lactamase_B"/>
    <property type="match status" value="1"/>
</dbReference>
<dbReference type="Proteomes" id="UP000598174">
    <property type="component" value="Unassembled WGS sequence"/>
</dbReference>
<dbReference type="Pfam" id="PF12706">
    <property type="entry name" value="Lactamase_B_2"/>
    <property type="match status" value="1"/>
</dbReference>
<keyword evidence="3" id="KW-1185">Reference proteome</keyword>
<dbReference type="AlphaFoldDB" id="A0A919IZA3"/>
<dbReference type="InterPro" id="IPR036866">
    <property type="entry name" value="RibonucZ/Hydroxyglut_hydro"/>
</dbReference>
<dbReference type="EMBL" id="BOMM01000016">
    <property type="protein sequence ID" value="GIE10537.1"/>
    <property type="molecule type" value="Genomic_DNA"/>
</dbReference>
<sequence>MNADLTFIGNATVLLRIGDFTLLTDPAFGPAGSRVGLGWGMWTRRLRAPALDALAGADLDAVLLSHLHGDHFDRAARQTLDADLTILTTPQAERRLRRGRFWAVRGLPTWESYEMTRGDQRLRVTAVPGRHGPGIADRLLPDVMGSVLEFTAGGQTRLTLYITGDTLFRPGLAEIPERFGGIDAMLIHLGGTRVLGLLVTMDDRQGAELTGLIRPGRTVPIHNDDYRVQKSPLDRFLTRARDLGLPGIQPVARGEMIHLPLHSPAVSHEREQNPGLSDG</sequence>